<dbReference type="EMBL" id="GL377318">
    <property type="protein sequence ID" value="EFI91303.1"/>
    <property type="molecule type" value="Genomic_DNA"/>
</dbReference>
<accession>D8QL89</accession>
<evidence type="ECO:0000313" key="1">
    <source>
        <dbReference type="EMBL" id="EFI91303.1"/>
    </source>
</evidence>
<protein>
    <submittedName>
        <fullName evidence="1">Uncharacterized protein</fullName>
    </submittedName>
</protein>
<dbReference type="VEuPathDB" id="FungiDB:SCHCODRAFT_02673823"/>
<proteinExistence type="predicted"/>
<sequence length="248" mass="27626">MEMEDGLTGASLASLFIARNDENRFSIAHYCLDELLRFVRESTDSERDLAIMVEMAAAATYTRMMVEIANLTDMFYKHIRRELPSEEKELAALHRKMTDLTGLPMKGAQRLFDELVPDQQALYELFVLGKPKDQLSCQPSAAGTLAMLAVYDWDQKTHGSTRPEVPRLVRILRLVYRSVIIDLISVACNATGRMRHVGYRPDSREWAEADMGYAMAQLSAVVERLNDEAASAAAVAASAASQEMASAD</sequence>
<dbReference type="Proteomes" id="UP000007431">
    <property type="component" value="Unassembled WGS sequence"/>
</dbReference>
<dbReference type="InParanoid" id="D8QL89"/>
<dbReference type="RefSeq" id="XP_003026206.1">
    <property type="nucleotide sequence ID" value="XM_003026160.1"/>
</dbReference>
<keyword evidence="2" id="KW-1185">Reference proteome</keyword>
<feature type="non-terminal residue" evidence="1">
    <location>
        <position position="248"/>
    </location>
</feature>
<dbReference type="KEGG" id="scm:SCHCO_02673823"/>
<organism evidence="2">
    <name type="scientific">Schizophyllum commune (strain H4-8 / FGSC 9210)</name>
    <name type="common">Split gill fungus</name>
    <dbReference type="NCBI Taxonomy" id="578458"/>
    <lineage>
        <taxon>Eukaryota</taxon>
        <taxon>Fungi</taxon>
        <taxon>Dikarya</taxon>
        <taxon>Basidiomycota</taxon>
        <taxon>Agaricomycotina</taxon>
        <taxon>Agaricomycetes</taxon>
        <taxon>Agaricomycetidae</taxon>
        <taxon>Agaricales</taxon>
        <taxon>Schizophyllaceae</taxon>
        <taxon>Schizophyllum</taxon>
    </lineage>
</organism>
<dbReference type="AlphaFoldDB" id="D8QL89"/>
<evidence type="ECO:0000313" key="2">
    <source>
        <dbReference type="Proteomes" id="UP000007431"/>
    </source>
</evidence>
<reference evidence="1 2" key="1">
    <citation type="journal article" date="2010" name="Nat. Biotechnol.">
        <title>Genome sequence of the model mushroom Schizophyllum commune.</title>
        <authorList>
            <person name="Ohm R.A."/>
            <person name="de Jong J.F."/>
            <person name="Lugones L.G."/>
            <person name="Aerts A."/>
            <person name="Kothe E."/>
            <person name="Stajich J.E."/>
            <person name="de Vries R.P."/>
            <person name="Record E."/>
            <person name="Levasseur A."/>
            <person name="Baker S.E."/>
            <person name="Bartholomew K.A."/>
            <person name="Coutinho P.M."/>
            <person name="Erdmann S."/>
            <person name="Fowler T.J."/>
            <person name="Gathman A.C."/>
            <person name="Lombard V."/>
            <person name="Henrissat B."/>
            <person name="Knabe N."/>
            <person name="Kuees U."/>
            <person name="Lilly W.W."/>
            <person name="Lindquist E."/>
            <person name="Lucas S."/>
            <person name="Magnuson J.K."/>
            <person name="Piumi F."/>
            <person name="Raudaskoski M."/>
            <person name="Salamov A."/>
            <person name="Schmutz J."/>
            <person name="Schwarze F.W.M.R."/>
            <person name="vanKuyk P.A."/>
            <person name="Horton J.S."/>
            <person name="Grigoriev I.V."/>
            <person name="Woesten H.A.B."/>
        </authorList>
    </citation>
    <scope>NUCLEOTIDE SEQUENCE [LARGE SCALE GENOMIC DNA]</scope>
    <source>
        <strain evidence="2">H4-8 / FGSC 9210</strain>
    </source>
</reference>
<dbReference type="HOGENOM" id="CLU_1120667_0_0_1"/>
<dbReference type="GeneID" id="9589117"/>
<name>D8QL89_SCHCM</name>
<gene>
    <name evidence="1" type="ORF">SCHCODRAFT_114608</name>
</gene>